<gene>
    <name evidence="1" type="ORF">VNO77_34445</name>
</gene>
<keyword evidence="2" id="KW-1185">Reference proteome</keyword>
<evidence type="ECO:0000313" key="1">
    <source>
        <dbReference type="EMBL" id="KAK7315863.1"/>
    </source>
</evidence>
<name>A0AAN9KGE6_CANGL</name>
<accession>A0AAN9KGE6</accession>
<organism evidence="1 2">
    <name type="scientific">Canavalia gladiata</name>
    <name type="common">Sword bean</name>
    <name type="synonym">Dolichos gladiatus</name>
    <dbReference type="NCBI Taxonomy" id="3824"/>
    <lineage>
        <taxon>Eukaryota</taxon>
        <taxon>Viridiplantae</taxon>
        <taxon>Streptophyta</taxon>
        <taxon>Embryophyta</taxon>
        <taxon>Tracheophyta</taxon>
        <taxon>Spermatophyta</taxon>
        <taxon>Magnoliopsida</taxon>
        <taxon>eudicotyledons</taxon>
        <taxon>Gunneridae</taxon>
        <taxon>Pentapetalae</taxon>
        <taxon>rosids</taxon>
        <taxon>fabids</taxon>
        <taxon>Fabales</taxon>
        <taxon>Fabaceae</taxon>
        <taxon>Papilionoideae</taxon>
        <taxon>50 kb inversion clade</taxon>
        <taxon>NPAAA clade</taxon>
        <taxon>indigoferoid/millettioid clade</taxon>
        <taxon>Phaseoleae</taxon>
        <taxon>Canavalia</taxon>
    </lineage>
</organism>
<dbReference type="EMBL" id="JAYMYQ010000008">
    <property type="protein sequence ID" value="KAK7315863.1"/>
    <property type="molecule type" value="Genomic_DNA"/>
</dbReference>
<reference evidence="1 2" key="1">
    <citation type="submission" date="2024-01" db="EMBL/GenBank/DDBJ databases">
        <title>The genomes of 5 underutilized Papilionoideae crops provide insights into root nodulation and disease resistanc.</title>
        <authorList>
            <person name="Jiang F."/>
        </authorList>
    </citation>
    <scope>NUCLEOTIDE SEQUENCE [LARGE SCALE GENOMIC DNA]</scope>
    <source>
        <strain evidence="1">LVBAO_FW01</strain>
        <tissue evidence="1">Leaves</tissue>
    </source>
</reference>
<evidence type="ECO:0000313" key="2">
    <source>
        <dbReference type="Proteomes" id="UP001367508"/>
    </source>
</evidence>
<dbReference type="AlphaFoldDB" id="A0AAN9KGE6"/>
<protein>
    <submittedName>
        <fullName evidence="1">Uncharacterized protein</fullName>
    </submittedName>
</protein>
<dbReference type="Proteomes" id="UP001367508">
    <property type="component" value="Unassembled WGS sequence"/>
</dbReference>
<sequence length="115" mass="12705">MTFLMVSLRRISLPNSQMGNCHFLIFDQGVAVLSSGGHTTKDSRAWVQTPPSTLTLTEINTSSDSSTHTKSLTLEILVLTTCSQTSNLIVHDTKARAPGRELCEAINRMRLYHSQ</sequence>
<comment type="caution">
    <text evidence="1">The sequence shown here is derived from an EMBL/GenBank/DDBJ whole genome shotgun (WGS) entry which is preliminary data.</text>
</comment>
<proteinExistence type="predicted"/>